<sequence length="66" mass="7520">MSTTTTSFNILGIFITLIPLILSVAAIIFIIWFALTLIKMLQEKNRILAEISTEVKKFNQKNTDTF</sequence>
<evidence type="ECO:0000313" key="2">
    <source>
        <dbReference type="EMBL" id="UOQ85677.1"/>
    </source>
</evidence>
<evidence type="ECO:0008006" key="4">
    <source>
        <dbReference type="Google" id="ProtNLM"/>
    </source>
</evidence>
<accession>A0ABY4GMY9</accession>
<name>A0ABY4GMY9_9BACI</name>
<dbReference type="RefSeq" id="WP_244745807.1">
    <property type="nucleotide sequence ID" value="NZ_CP095071.1"/>
</dbReference>
<dbReference type="Proteomes" id="UP000831537">
    <property type="component" value="Chromosome"/>
</dbReference>
<proteinExistence type="predicted"/>
<organism evidence="2 3">
    <name type="scientific">Gracilibacillus salinarum</name>
    <dbReference type="NCBI Taxonomy" id="2932255"/>
    <lineage>
        <taxon>Bacteria</taxon>
        <taxon>Bacillati</taxon>
        <taxon>Bacillota</taxon>
        <taxon>Bacilli</taxon>
        <taxon>Bacillales</taxon>
        <taxon>Bacillaceae</taxon>
        <taxon>Gracilibacillus</taxon>
    </lineage>
</organism>
<keyword evidence="1" id="KW-0472">Membrane</keyword>
<evidence type="ECO:0000313" key="3">
    <source>
        <dbReference type="Proteomes" id="UP000831537"/>
    </source>
</evidence>
<gene>
    <name evidence="2" type="ORF">MUN87_01860</name>
</gene>
<reference evidence="2 3" key="1">
    <citation type="submission" date="2022-04" db="EMBL/GenBank/DDBJ databases">
        <title>Gracilibacillus sp. isolated from saltern.</title>
        <authorList>
            <person name="Won M."/>
            <person name="Lee C.-M."/>
            <person name="Woen H.-Y."/>
            <person name="Kwon S.-W."/>
        </authorList>
    </citation>
    <scope>NUCLEOTIDE SEQUENCE [LARGE SCALE GENOMIC DNA]</scope>
    <source>
        <strain evidence="2 3">SSPM10-3</strain>
    </source>
</reference>
<keyword evidence="1" id="KW-0812">Transmembrane</keyword>
<feature type="transmembrane region" description="Helical" evidence="1">
    <location>
        <begin position="12"/>
        <end position="38"/>
    </location>
</feature>
<protein>
    <recommendedName>
        <fullName evidence="4">DUF4083 domain-containing protein</fullName>
    </recommendedName>
</protein>
<dbReference type="EMBL" id="CP095071">
    <property type="protein sequence ID" value="UOQ85677.1"/>
    <property type="molecule type" value="Genomic_DNA"/>
</dbReference>
<keyword evidence="1" id="KW-1133">Transmembrane helix</keyword>
<evidence type="ECO:0000256" key="1">
    <source>
        <dbReference type="SAM" id="Phobius"/>
    </source>
</evidence>
<keyword evidence="3" id="KW-1185">Reference proteome</keyword>